<proteinExistence type="predicted"/>
<reference evidence="3 4" key="1">
    <citation type="journal article" date="2015" name="Stand. Genomic Sci.">
        <title>Genomic Encyclopedia of Bacterial and Archaeal Type Strains, Phase III: the genomes of soil and plant-associated and newly described type strains.</title>
        <authorList>
            <person name="Whitman W.B."/>
            <person name="Woyke T."/>
            <person name="Klenk H.P."/>
            <person name="Zhou Y."/>
            <person name="Lilburn T.G."/>
            <person name="Beck B.J."/>
            <person name="De Vos P."/>
            <person name="Vandamme P."/>
            <person name="Eisen J.A."/>
            <person name="Garrity G."/>
            <person name="Hugenholtz P."/>
            <person name="Kyrpides N.C."/>
        </authorList>
    </citation>
    <scope>NUCLEOTIDE SEQUENCE [LARGE SCALE GENOMIC DNA]</scope>
    <source>
        <strain evidence="3 4">CV2</strain>
    </source>
</reference>
<dbReference type="Proteomes" id="UP000293519">
    <property type="component" value="Unassembled WGS sequence"/>
</dbReference>
<evidence type="ECO:0000313" key="3">
    <source>
        <dbReference type="EMBL" id="RZS56453.1"/>
    </source>
</evidence>
<dbReference type="RefSeq" id="WP_130485698.1">
    <property type="nucleotide sequence ID" value="NZ_SGWW01000003.1"/>
</dbReference>
<name>A0A4Q7LQE1_9MICO</name>
<dbReference type="EMBL" id="SGWW01000003">
    <property type="protein sequence ID" value="RZS56453.1"/>
    <property type="molecule type" value="Genomic_DNA"/>
</dbReference>
<evidence type="ECO:0000256" key="1">
    <source>
        <dbReference type="SAM" id="MobiDB-lite"/>
    </source>
</evidence>
<keyword evidence="2" id="KW-0812">Transmembrane</keyword>
<evidence type="ECO:0000313" key="4">
    <source>
        <dbReference type="Proteomes" id="UP000293519"/>
    </source>
</evidence>
<keyword evidence="2" id="KW-1133">Transmembrane helix</keyword>
<gene>
    <name evidence="3" type="ORF">EV141_1917</name>
</gene>
<evidence type="ECO:0000256" key="2">
    <source>
        <dbReference type="SAM" id="Phobius"/>
    </source>
</evidence>
<protein>
    <recommendedName>
        <fullName evidence="5">Tfp pilus assembly protein PilN</fullName>
    </recommendedName>
</protein>
<sequence length="233" mass="24808">MSAKTKTGVAVPFGGIPRVDLLPGEIRDVAKGARQRGYFTLGVIVTLAAVVGASVFLSFRADEAERQLTAAQDETTLLLGQQAQYSEVRAIASMVDMIGVAQQAAGLTEIQWTEFIGTVQSTLPGEVTIVEFDISSATPLRPISPSTDPLIASRVATVIFTAESVDLPNVRQWLDALSAVPGFTDATPGTVQLNDSTGRYDTTITMGVNEDAWSDRFAPEDPDADADVEETDE</sequence>
<feature type="compositionally biased region" description="Acidic residues" evidence="1">
    <location>
        <begin position="220"/>
        <end position="233"/>
    </location>
</feature>
<evidence type="ECO:0008006" key="5">
    <source>
        <dbReference type="Google" id="ProtNLM"/>
    </source>
</evidence>
<keyword evidence="2" id="KW-0472">Membrane</keyword>
<feature type="region of interest" description="Disordered" evidence="1">
    <location>
        <begin position="213"/>
        <end position="233"/>
    </location>
</feature>
<organism evidence="3 4">
    <name type="scientific">Microcella putealis</name>
    <dbReference type="NCBI Taxonomy" id="337005"/>
    <lineage>
        <taxon>Bacteria</taxon>
        <taxon>Bacillati</taxon>
        <taxon>Actinomycetota</taxon>
        <taxon>Actinomycetes</taxon>
        <taxon>Micrococcales</taxon>
        <taxon>Microbacteriaceae</taxon>
        <taxon>Microcella</taxon>
    </lineage>
</organism>
<comment type="caution">
    <text evidence="3">The sequence shown here is derived from an EMBL/GenBank/DDBJ whole genome shotgun (WGS) entry which is preliminary data.</text>
</comment>
<dbReference type="AlphaFoldDB" id="A0A4Q7LQE1"/>
<dbReference type="OrthoDB" id="5196233at2"/>
<keyword evidence="4" id="KW-1185">Reference proteome</keyword>
<feature type="transmembrane region" description="Helical" evidence="2">
    <location>
        <begin position="37"/>
        <end position="59"/>
    </location>
</feature>
<accession>A0A4Q7LQE1</accession>